<dbReference type="RefSeq" id="WP_189890311.1">
    <property type="nucleotide sequence ID" value="NZ_BMVN01000021.1"/>
</dbReference>
<comment type="caution">
    <text evidence="10">The sequence shown here is derived from an EMBL/GenBank/DDBJ whole genome shotgun (WGS) entry which is preliminary data.</text>
</comment>
<dbReference type="EMBL" id="BMVN01000021">
    <property type="protein sequence ID" value="GHA43216.1"/>
    <property type="molecule type" value="Genomic_DNA"/>
</dbReference>
<sequence length="408" mass="42744">MARKIGSRYTANQILGRGSAGTVWLGEGPDGPVAIKLLREDLASDQELVGRFVQERTALLGLEHPHIVTVRDLVVDGNDLALVMDLVRGTDLRTRLERERRLAPEAAVAIVADVADALAAAHAAGVVHRDVKPENVLLDMRGPIGPGGSHPALLTDFGVAKLIDSPRRTRATKIIGTPDYLAPEIVEGLPPRAAVDIYALATVLYELLAGFTPFGGGHPGAVLRRHVTEAVVPLPGIPEELWQLLVQCLAKAPASRLRASELAARLREQLPTLAGMPPLDVDEPDLSEEAAEESVPSAPQGEPVRRRGAVSLVPGAKPDSNRDTHTSMRVPGPDELAGGAHGTARAPRATGAPRPGSARHKAAVRRRRVTLGVAGVVVAAAVAVGAWFASSGGDDDQPAPGTHSTSAP</sequence>
<evidence type="ECO:0000256" key="3">
    <source>
        <dbReference type="ARBA" id="ARBA00022679"/>
    </source>
</evidence>
<evidence type="ECO:0000256" key="8">
    <source>
        <dbReference type="SAM" id="Phobius"/>
    </source>
</evidence>
<evidence type="ECO:0000256" key="7">
    <source>
        <dbReference type="SAM" id="MobiDB-lite"/>
    </source>
</evidence>
<evidence type="ECO:0000256" key="4">
    <source>
        <dbReference type="ARBA" id="ARBA00022741"/>
    </source>
</evidence>
<dbReference type="Proteomes" id="UP000653644">
    <property type="component" value="Unassembled WGS sequence"/>
</dbReference>
<organism evidence="10 11">
    <name type="scientific">Streptomyces canarius</name>
    <dbReference type="NCBI Taxonomy" id="285453"/>
    <lineage>
        <taxon>Bacteria</taxon>
        <taxon>Bacillati</taxon>
        <taxon>Actinomycetota</taxon>
        <taxon>Actinomycetes</taxon>
        <taxon>Kitasatosporales</taxon>
        <taxon>Streptomycetaceae</taxon>
        <taxon>Streptomyces</taxon>
    </lineage>
</organism>
<keyword evidence="5 10" id="KW-0418">Kinase</keyword>
<dbReference type="PROSITE" id="PS50011">
    <property type="entry name" value="PROTEIN_KINASE_DOM"/>
    <property type="match status" value="1"/>
</dbReference>
<dbReference type="PANTHER" id="PTHR43289">
    <property type="entry name" value="MITOGEN-ACTIVATED PROTEIN KINASE KINASE KINASE 20-RELATED"/>
    <property type="match status" value="1"/>
</dbReference>
<dbReference type="InterPro" id="IPR011009">
    <property type="entry name" value="Kinase-like_dom_sf"/>
</dbReference>
<dbReference type="CDD" id="cd14014">
    <property type="entry name" value="STKc_PknB_like"/>
    <property type="match status" value="1"/>
</dbReference>
<feature type="domain" description="Protein kinase" evidence="9">
    <location>
        <begin position="9"/>
        <end position="273"/>
    </location>
</feature>
<evidence type="ECO:0000313" key="11">
    <source>
        <dbReference type="Proteomes" id="UP000653644"/>
    </source>
</evidence>
<evidence type="ECO:0000259" key="9">
    <source>
        <dbReference type="PROSITE" id="PS50011"/>
    </source>
</evidence>
<feature type="transmembrane region" description="Helical" evidence="8">
    <location>
        <begin position="369"/>
        <end position="389"/>
    </location>
</feature>
<keyword evidence="11" id="KW-1185">Reference proteome</keyword>
<dbReference type="SMART" id="SM00220">
    <property type="entry name" value="S_TKc"/>
    <property type="match status" value="1"/>
</dbReference>
<accession>A0ABQ3CUM7</accession>
<keyword evidence="8" id="KW-0472">Membrane</keyword>
<keyword evidence="8" id="KW-1133">Transmembrane helix</keyword>
<evidence type="ECO:0000256" key="2">
    <source>
        <dbReference type="ARBA" id="ARBA00022527"/>
    </source>
</evidence>
<dbReference type="SUPFAM" id="SSF56112">
    <property type="entry name" value="Protein kinase-like (PK-like)"/>
    <property type="match status" value="1"/>
</dbReference>
<feature type="region of interest" description="Disordered" evidence="7">
    <location>
        <begin position="274"/>
        <end position="363"/>
    </location>
</feature>
<evidence type="ECO:0000256" key="5">
    <source>
        <dbReference type="ARBA" id="ARBA00022777"/>
    </source>
</evidence>
<dbReference type="Gene3D" id="3.30.200.20">
    <property type="entry name" value="Phosphorylase Kinase, domain 1"/>
    <property type="match status" value="1"/>
</dbReference>
<evidence type="ECO:0000256" key="1">
    <source>
        <dbReference type="ARBA" id="ARBA00012513"/>
    </source>
</evidence>
<dbReference type="EC" id="2.7.11.1" evidence="1"/>
<gene>
    <name evidence="10" type="primary">pkaB</name>
    <name evidence="10" type="ORF">GCM10010345_54700</name>
</gene>
<dbReference type="Gene3D" id="1.10.510.10">
    <property type="entry name" value="Transferase(Phosphotransferase) domain 1"/>
    <property type="match status" value="1"/>
</dbReference>
<dbReference type="PANTHER" id="PTHR43289:SF6">
    <property type="entry name" value="SERINE_THREONINE-PROTEIN KINASE NEKL-3"/>
    <property type="match status" value="1"/>
</dbReference>
<reference evidence="11" key="1">
    <citation type="journal article" date="2019" name="Int. J. Syst. Evol. Microbiol.">
        <title>The Global Catalogue of Microorganisms (GCM) 10K type strain sequencing project: providing services to taxonomists for standard genome sequencing and annotation.</title>
        <authorList>
            <consortium name="The Broad Institute Genomics Platform"/>
            <consortium name="The Broad Institute Genome Sequencing Center for Infectious Disease"/>
            <person name="Wu L."/>
            <person name="Ma J."/>
        </authorList>
    </citation>
    <scope>NUCLEOTIDE SEQUENCE [LARGE SCALE GENOMIC DNA]</scope>
    <source>
        <strain evidence="11">JCM 4733</strain>
    </source>
</reference>
<keyword evidence="6" id="KW-0067">ATP-binding</keyword>
<dbReference type="InterPro" id="IPR008271">
    <property type="entry name" value="Ser/Thr_kinase_AS"/>
</dbReference>
<dbReference type="GO" id="GO:0016301">
    <property type="term" value="F:kinase activity"/>
    <property type="evidence" value="ECO:0007669"/>
    <property type="project" value="UniProtKB-KW"/>
</dbReference>
<feature type="compositionally biased region" description="Acidic residues" evidence="7">
    <location>
        <begin position="280"/>
        <end position="292"/>
    </location>
</feature>
<evidence type="ECO:0000256" key="6">
    <source>
        <dbReference type="ARBA" id="ARBA00022840"/>
    </source>
</evidence>
<dbReference type="InterPro" id="IPR000719">
    <property type="entry name" value="Prot_kinase_dom"/>
</dbReference>
<feature type="compositionally biased region" description="Low complexity" evidence="7">
    <location>
        <begin position="342"/>
        <end position="356"/>
    </location>
</feature>
<dbReference type="Pfam" id="PF00069">
    <property type="entry name" value="Pkinase"/>
    <property type="match status" value="1"/>
</dbReference>
<evidence type="ECO:0000313" key="10">
    <source>
        <dbReference type="EMBL" id="GHA43216.1"/>
    </source>
</evidence>
<name>A0ABQ3CUM7_9ACTN</name>
<keyword evidence="3" id="KW-0808">Transferase</keyword>
<proteinExistence type="predicted"/>
<keyword evidence="2" id="KW-0723">Serine/threonine-protein kinase</keyword>
<keyword evidence="4" id="KW-0547">Nucleotide-binding</keyword>
<protein>
    <recommendedName>
        <fullName evidence="1">non-specific serine/threonine protein kinase</fullName>
        <ecNumber evidence="1">2.7.11.1</ecNumber>
    </recommendedName>
</protein>
<keyword evidence="8" id="KW-0812">Transmembrane</keyword>
<dbReference type="PROSITE" id="PS00108">
    <property type="entry name" value="PROTEIN_KINASE_ST"/>
    <property type="match status" value="1"/>
</dbReference>